<dbReference type="PANTHER" id="PTHR10625:SF10">
    <property type="entry name" value="HISTONE DEACETYLASE HDAC1"/>
    <property type="match status" value="1"/>
</dbReference>
<dbReference type="AlphaFoldDB" id="A0A4Y9VTZ6"/>
<organism evidence="3 4">
    <name type="scientific">Methylotenera oryzisoli</name>
    <dbReference type="NCBI Taxonomy" id="2080758"/>
    <lineage>
        <taxon>Bacteria</taxon>
        <taxon>Pseudomonadati</taxon>
        <taxon>Pseudomonadota</taxon>
        <taxon>Betaproteobacteria</taxon>
        <taxon>Nitrosomonadales</taxon>
        <taxon>Methylophilaceae</taxon>
        <taxon>Methylotenera</taxon>
    </lineage>
</organism>
<dbReference type="PRINTS" id="PR01270">
    <property type="entry name" value="HDASUPER"/>
</dbReference>
<evidence type="ECO:0000313" key="3">
    <source>
        <dbReference type="EMBL" id="TFW73112.1"/>
    </source>
</evidence>
<evidence type="ECO:0000256" key="1">
    <source>
        <dbReference type="ARBA" id="ARBA00005947"/>
    </source>
</evidence>
<dbReference type="SUPFAM" id="SSF52768">
    <property type="entry name" value="Arginase/deacetylase"/>
    <property type="match status" value="1"/>
</dbReference>
<dbReference type="Proteomes" id="UP000297706">
    <property type="component" value="Unassembled WGS sequence"/>
</dbReference>
<dbReference type="InterPro" id="IPR037138">
    <property type="entry name" value="His_deacetylse_dom_sf"/>
</dbReference>
<comment type="caution">
    <text evidence="3">The sequence shown here is derived from an EMBL/GenBank/DDBJ whole genome shotgun (WGS) entry which is preliminary data.</text>
</comment>
<dbReference type="GO" id="GO:0040029">
    <property type="term" value="P:epigenetic regulation of gene expression"/>
    <property type="evidence" value="ECO:0007669"/>
    <property type="project" value="TreeGrafter"/>
</dbReference>
<dbReference type="InterPro" id="IPR000286">
    <property type="entry name" value="HDACs"/>
</dbReference>
<dbReference type="EMBL" id="PQVH01000002">
    <property type="protein sequence ID" value="TFW73112.1"/>
    <property type="molecule type" value="Genomic_DNA"/>
</dbReference>
<keyword evidence="4" id="KW-1185">Reference proteome</keyword>
<dbReference type="InterPro" id="IPR023696">
    <property type="entry name" value="Ureohydrolase_dom_sf"/>
</dbReference>
<comment type="similarity">
    <text evidence="1">Belongs to the histone deacetylase family.</text>
</comment>
<gene>
    <name evidence="3" type="ORF">C3Y98_01800</name>
</gene>
<dbReference type="Pfam" id="PF00850">
    <property type="entry name" value="Hist_deacetyl"/>
    <property type="match status" value="1"/>
</dbReference>
<reference evidence="3 4" key="1">
    <citation type="submission" date="2018-02" db="EMBL/GenBank/DDBJ databases">
        <title>A novel lanthanide dependent methylotroph, Methylotenera sp. La3113.</title>
        <authorList>
            <person name="Lv H."/>
            <person name="Tani A."/>
        </authorList>
    </citation>
    <scope>NUCLEOTIDE SEQUENCE [LARGE SCALE GENOMIC DNA]</scope>
    <source>
        <strain evidence="3 4">La3113</strain>
    </source>
</reference>
<dbReference type="RefSeq" id="WP_135276424.1">
    <property type="nucleotide sequence ID" value="NZ_PQVH01000002.1"/>
</dbReference>
<dbReference type="OrthoDB" id="9808367at2"/>
<evidence type="ECO:0000313" key="4">
    <source>
        <dbReference type="Proteomes" id="UP000297706"/>
    </source>
</evidence>
<proteinExistence type="inferred from homology"/>
<name>A0A4Y9VTZ6_9PROT</name>
<protein>
    <submittedName>
        <fullName evidence="3">Deacetylase</fullName>
    </submittedName>
</protein>
<evidence type="ECO:0000259" key="2">
    <source>
        <dbReference type="Pfam" id="PF00850"/>
    </source>
</evidence>
<feature type="domain" description="Histone deacetylase" evidence="2">
    <location>
        <begin position="20"/>
        <end position="303"/>
    </location>
</feature>
<sequence length="307" mass="33367">MTTAFITHPDTLLHIMDGNHPESPARITAIKNALVKQGIYQHLAVYEAPAASDSQLARVHHPDYIKHIRALSPKAGLVRLDADTAMGPMSLSATLHASGAAVLATDLVMQGKVDNAFCCVRPPGHHAGRANSAGFCIFNHIAVGVAHALALYKVQRVAIIDFDVHHGDGTEDIFKSNPQVMLCSTFQHPFYPHRGADTRTATMINIPLAANADGKQYQQAFNHEFLPALNQFKPDIIYVSAGFDAHVDDPLADMHLINQDYAWITTFIKQVAKQHAQGRVVSLLEGGYHLPALGQAASTHISVMMQP</sequence>
<dbReference type="InterPro" id="IPR023801">
    <property type="entry name" value="His_deacetylse_dom"/>
</dbReference>
<dbReference type="CDD" id="cd11599">
    <property type="entry name" value="HDAC_classII_2"/>
    <property type="match status" value="1"/>
</dbReference>
<accession>A0A4Y9VTZ6</accession>
<dbReference type="Gene3D" id="3.40.800.20">
    <property type="entry name" value="Histone deacetylase domain"/>
    <property type="match status" value="1"/>
</dbReference>
<dbReference type="GO" id="GO:0004407">
    <property type="term" value="F:histone deacetylase activity"/>
    <property type="evidence" value="ECO:0007669"/>
    <property type="project" value="TreeGrafter"/>
</dbReference>
<dbReference type="PANTHER" id="PTHR10625">
    <property type="entry name" value="HISTONE DEACETYLASE HDAC1-RELATED"/>
    <property type="match status" value="1"/>
</dbReference>